<comment type="caution">
    <text evidence="1">The sequence shown here is derived from an EMBL/GenBank/DDBJ whole genome shotgun (WGS) entry which is preliminary data.</text>
</comment>
<dbReference type="Gene3D" id="2.60.120.260">
    <property type="entry name" value="Galactose-binding domain-like"/>
    <property type="match status" value="1"/>
</dbReference>
<keyword evidence="2" id="KW-1185">Reference proteome</keyword>
<organism evidence="1 2">
    <name type="scientific">Paralvinella palmiformis</name>
    <dbReference type="NCBI Taxonomy" id="53620"/>
    <lineage>
        <taxon>Eukaryota</taxon>
        <taxon>Metazoa</taxon>
        <taxon>Spiralia</taxon>
        <taxon>Lophotrochozoa</taxon>
        <taxon>Annelida</taxon>
        <taxon>Polychaeta</taxon>
        <taxon>Sedentaria</taxon>
        <taxon>Canalipalpata</taxon>
        <taxon>Terebellida</taxon>
        <taxon>Terebelliformia</taxon>
        <taxon>Alvinellidae</taxon>
        <taxon>Paralvinella</taxon>
    </lineage>
</organism>
<dbReference type="InterPro" id="IPR008979">
    <property type="entry name" value="Galactose-bd-like_sf"/>
</dbReference>
<reference evidence="1" key="1">
    <citation type="journal article" date="2023" name="Mol. Biol. Evol.">
        <title>Third-Generation Sequencing Reveals the Adaptive Role of the Epigenome in Three Deep-Sea Polychaetes.</title>
        <authorList>
            <person name="Perez M."/>
            <person name="Aroh O."/>
            <person name="Sun Y."/>
            <person name="Lan Y."/>
            <person name="Juniper S.K."/>
            <person name="Young C.R."/>
            <person name="Angers B."/>
            <person name="Qian P.Y."/>
        </authorList>
    </citation>
    <scope>NUCLEOTIDE SEQUENCE</scope>
    <source>
        <strain evidence="1">P08H-3</strain>
    </source>
</reference>
<name>A0AAD9J942_9ANNE</name>
<evidence type="ECO:0008006" key="3">
    <source>
        <dbReference type="Google" id="ProtNLM"/>
    </source>
</evidence>
<dbReference type="SUPFAM" id="SSF49785">
    <property type="entry name" value="Galactose-binding domain-like"/>
    <property type="match status" value="1"/>
</dbReference>
<gene>
    <name evidence="1" type="ORF">LSH36_494g00003</name>
</gene>
<protein>
    <recommendedName>
        <fullName evidence="3">F5/8 type C domain-containing protein</fullName>
    </recommendedName>
</protein>
<evidence type="ECO:0000313" key="2">
    <source>
        <dbReference type="Proteomes" id="UP001208570"/>
    </source>
</evidence>
<dbReference type="EMBL" id="JAODUP010000494">
    <property type="protein sequence ID" value="KAK2148487.1"/>
    <property type="molecule type" value="Genomic_DNA"/>
</dbReference>
<sequence length="216" mass="24877">MQAIPRSVPVSHCERLCSLYSDCVGFNVKWKDWEENNGWCSIISSQSLNWSNPEIIRKGISFYEKRYLGTNIASPSFGTTCTASSYLNEKRNCSKIMNGLLVDRWAAKIGDNKPWIELKFNNTYNIQRIDLYPSCKNVNQCRELEFIFSDGTSIKRSRQCNDIKGENLCSEVPMEMYYVNIIETKCLKILCSNRCLADNGHIGFIEVLLWAVHIMK</sequence>
<dbReference type="Proteomes" id="UP001208570">
    <property type="component" value="Unassembled WGS sequence"/>
</dbReference>
<accession>A0AAD9J942</accession>
<proteinExistence type="predicted"/>
<evidence type="ECO:0000313" key="1">
    <source>
        <dbReference type="EMBL" id="KAK2148487.1"/>
    </source>
</evidence>
<dbReference type="AlphaFoldDB" id="A0AAD9J942"/>